<dbReference type="EMBL" id="CP000053">
    <property type="protein sequence ID" value="AAY61556.1"/>
    <property type="molecule type" value="Genomic_DNA"/>
</dbReference>
<dbReference type="InterPro" id="IPR000015">
    <property type="entry name" value="Fimb_usher"/>
</dbReference>
<evidence type="ECO:0000313" key="1">
    <source>
        <dbReference type="EMBL" id="AAY61556.1"/>
    </source>
</evidence>
<dbReference type="eggNOG" id="COG3188">
    <property type="taxonomic scope" value="Bacteria"/>
</dbReference>
<dbReference type="PANTHER" id="PTHR30451:SF5">
    <property type="entry name" value="SLR0019 PROTEIN"/>
    <property type="match status" value="1"/>
</dbReference>
<dbReference type="Proteomes" id="UP000008548">
    <property type="component" value="Chromosome"/>
</dbReference>
<organism evidence="1 2">
    <name type="scientific">Rickettsia felis (strain ATCC VR-1525 / URRWXCal2)</name>
    <name type="common">Rickettsia azadi</name>
    <dbReference type="NCBI Taxonomy" id="315456"/>
    <lineage>
        <taxon>Bacteria</taxon>
        <taxon>Pseudomonadati</taxon>
        <taxon>Pseudomonadota</taxon>
        <taxon>Alphaproteobacteria</taxon>
        <taxon>Rickettsiales</taxon>
        <taxon>Rickettsiaceae</taxon>
        <taxon>Rickettsieae</taxon>
        <taxon>Rickettsia</taxon>
        <taxon>spotted fever group</taxon>
    </lineage>
</organism>
<dbReference type="GO" id="GO:0009279">
    <property type="term" value="C:cell outer membrane"/>
    <property type="evidence" value="ECO:0007669"/>
    <property type="project" value="TreeGrafter"/>
</dbReference>
<reference evidence="1 2" key="1">
    <citation type="journal article" date="2005" name="PLoS Biol.">
        <title>The genome sequence of Rickettsia felis identifies the first putative conjugative plasmid in an obligate intracellular parasite.</title>
        <authorList>
            <person name="Ogata H."/>
            <person name="Renesto P."/>
            <person name="Audic S."/>
            <person name="Robert C."/>
            <person name="Blanc G."/>
            <person name="Fournier P.E."/>
            <person name="Parinello H."/>
            <person name="Claverie J.M."/>
            <person name="Raoult D."/>
        </authorList>
    </citation>
    <scope>NUCLEOTIDE SEQUENCE [LARGE SCALE GENOMIC DNA]</scope>
    <source>
        <strain evidence="2">ATCC VR-1525 / URRWXCal2</strain>
    </source>
</reference>
<accession>Q4ULL7</accession>
<dbReference type="GO" id="GO:0015473">
    <property type="term" value="F:fimbrial usher porin activity"/>
    <property type="evidence" value="ECO:0007669"/>
    <property type="project" value="InterPro"/>
</dbReference>
<dbReference type="HOGENOM" id="CLU_979628_0_0_5"/>
<protein>
    <submittedName>
        <fullName evidence="1">P pilus assembly protein FimD</fullName>
    </submittedName>
</protein>
<dbReference type="STRING" id="315456.RF_0705"/>
<proteinExistence type="predicted"/>
<dbReference type="PANTHER" id="PTHR30451">
    <property type="entry name" value="OUTER MEMBRANE USHER PROTEIN"/>
    <property type="match status" value="1"/>
</dbReference>
<dbReference type="KEGG" id="rfe:RF_0705"/>
<name>Q4ULL7_RICFE</name>
<sequence length="284" mass="32434">MKLSPNLLKTIYLKPQRTQTCMRIKGPFPQLPLEVEFENSSNEVAGDNELIVSLKVNYTETDIFPTIVQNAQGHCLIPLEDIEHFDVQEDYLKQGLANYHDTAYINLDLLEGTKYDLNFENLDLNITFPAEKMQPQSFDASGGPMQNVDTKLISGAYLNYDITLSQNDDINYLAGVEELNYFTENGVYSYSFLFQTEAVKSNFSKVKNTARNQNKFTRLETNWTYENVDKMTNWRVGDSITKASSWSNSTRFAGIQYTTNFAVRPNLVTYPLLVLEGNQNFQAV</sequence>
<gene>
    <name evidence="1" type="ordered locus">RF_0705</name>
</gene>
<dbReference type="AlphaFoldDB" id="Q4ULL7"/>
<evidence type="ECO:0000313" key="2">
    <source>
        <dbReference type="Proteomes" id="UP000008548"/>
    </source>
</evidence>
<keyword evidence="2" id="KW-1185">Reference proteome</keyword>
<dbReference type="GO" id="GO:0009297">
    <property type="term" value="P:pilus assembly"/>
    <property type="evidence" value="ECO:0007669"/>
    <property type="project" value="InterPro"/>
</dbReference>